<keyword evidence="1" id="KW-0677">Repeat</keyword>
<dbReference type="PANTHER" id="PTHR22906">
    <property type="entry name" value="PROPERDIN"/>
    <property type="match status" value="1"/>
</dbReference>
<evidence type="ECO:0000313" key="4">
    <source>
        <dbReference type="EMBL" id="CAG9533212.1"/>
    </source>
</evidence>
<evidence type="ECO:0000256" key="2">
    <source>
        <dbReference type="ARBA" id="ARBA00023157"/>
    </source>
</evidence>
<dbReference type="SMART" id="SM00209">
    <property type="entry name" value="TSP1"/>
    <property type="match status" value="9"/>
</dbReference>
<proteinExistence type="predicted"/>
<dbReference type="InterPro" id="IPR000884">
    <property type="entry name" value="TSP1_rpt"/>
</dbReference>
<name>A0A8J2MLZ0_9BILA</name>
<dbReference type="Pfam" id="PF00090">
    <property type="entry name" value="TSP_1"/>
    <property type="match status" value="9"/>
</dbReference>
<dbReference type="SUPFAM" id="SSF82895">
    <property type="entry name" value="TSP-1 type 1 repeat"/>
    <property type="match status" value="9"/>
</dbReference>
<organism evidence="4 5">
    <name type="scientific">Cercopithifilaria johnstoni</name>
    <dbReference type="NCBI Taxonomy" id="2874296"/>
    <lineage>
        <taxon>Eukaryota</taxon>
        <taxon>Metazoa</taxon>
        <taxon>Ecdysozoa</taxon>
        <taxon>Nematoda</taxon>
        <taxon>Chromadorea</taxon>
        <taxon>Rhabditida</taxon>
        <taxon>Spirurina</taxon>
        <taxon>Spiruromorpha</taxon>
        <taxon>Filarioidea</taxon>
        <taxon>Onchocercidae</taxon>
        <taxon>Cercopithifilaria</taxon>
    </lineage>
</organism>
<comment type="caution">
    <text evidence="4">The sequence shown here is derived from an EMBL/GenBank/DDBJ whole genome shotgun (WGS) entry which is preliminary data.</text>
</comment>
<feature type="compositionally biased region" description="Polar residues" evidence="3">
    <location>
        <begin position="319"/>
        <end position="328"/>
    </location>
</feature>
<dbReference type="PROSITE" id="PS50092">
    <property type="entry name" value="TSP1"/>
    <property type="match status" value="9"/>
</dbReference>
<feature type="region of interest" description="Disordered" evidence="3">
    <location>
        <begin position="319"/>
        <end position="343"/>
    </location>
</feature>
<reference evidence="4" key="1">
    <citation type="submission" date="2021-09" db="EMBL/GenBank/DDBJ databases">
        <authorList>
            <consortium name="Pathogen Informatics"/>
        </authorList>
    </citation>
    <scope>NUCLEOTIDE SEQUENCE</scope>
</reference>
<dbReference type="Gene3D" id="2.20.100.10">
    <property type="entry name" value="Thrombospondin type-1 (TSP1) repeat"/>
    <property type="match status" value="9"/>
</dbReference>
<protein>
    <recommendedName>
        <fullName evidence="6">Apple domain-containing protein</fullName>
    </recommendedName>
</protein>
<dbReference type="Proteomes" id="UP000746747">
    <property type="component" value="Unassembled WGS sequence"/>
</dbReference>
<keyword evidence="5" id="KW-1185">Reference proteome</keyword>
<dbReference type="PANTHER" id="PTHR22906:SF47">
    <property type="entry name" value="APPLE DOMAIN-CONTAINING PROTEIN"/>
    <property type="match status" value="1"/>
</dbReference>
<evidence type="ECO:0000256" key="1">
    <source>
        <dbReference type="ARBA" id="ARBA00022737"/>
    </source>
</evidence>
<sequence length="1176" mass="132115">MAIDLIRITGMRNEDDVDCDAKKICFWKSHTIQNGLFFQRIELPSLLRCVERCIDNIEYCKAALFISEQNKNKSFCQLYGTNSNSSDNSITLENSLNPTSTVFEILDKCPVTNASPKFENDLLGTIKLELKQKLESWSDPESSTSLPLQAAQQFKNKESTRKRTSKPVRPSIARSVPLAQDRFNPSSSLYVNKLLPHANHYSTTSSQISSNINNNYLPKQGYSIPTNEIPLLSPIKPAVVNHGRQGAIYSRCQGGNCYAPSLAYFQKSGYNWPCPTYLPRCEPKRPNPCFTVTCPQVSTDSLNSVPKTTLFNKEWSGSYINKPQQSNKPEPEDLSHSSVQPLSTTTVQHTESMIISWSEWSAQTPCSVTCGIGVTTRRRFCSVDGQCEGESVKEELCSSGPCPEWETWSEWTECSRSCDGGERSRSRICSVSRQCDGPSVIVEVCNVENCGQWSTWGNWEQCSVTCGIGQQIRQRQCMGGNSCIGETIEKKTCKEPLCPSWSTWESWSMCSVSCGSGKRHRIRICHGSNNCIGDAEEHEVCMENSCPEWTNWSSWTQCTETCGTKGSKLRVRTCIRNNLISSLCDGAAQDQMLCKDLPECPSWIPWSSWSICSVTCGHGQQNRQRCCLPTGMKCDGAEREFRFCQESVCPYWDEWSSWSACSVTCGFGIRERRRKCIKNDVTKEGFSMEDVIKNETTTIGSIKPEVIPQDKSDLSADDHGDIKISSNTSQHSNNVLTSTMSSVRENISVIRFIRDYNSCNGNSVDRERCDAGRCCKLTEWTTWTVCSVTCGGGIRERHRICSSQIDRLQTSEFIRSPSYSKMIRKHMSIEPTVVQHGFGPAVVGHYARSNYETQGMLKPFVAGDSEFAILKWLQRIVPVKLGSLMRIHRRAANAYNFGPFEQDGFVQKDESLCRCDGELREEDSCAEIPCPERSNASTCGWSQWTERCGCIGSCDQRNWIRTRYCIDGIPANDHASNSNIEKNPCILPGCYIGKELRRLSTTEQNAAIFRPHPTQAELLNLSQYNCRPIIPAKRDINMDCLWSSWNSDTSYMNDSKTRTRSCIGFSTKTRCECDGKLVEQVECFCPQMEMVRLNASFNAPAKFTPPSRGAGMSEERMTAYNSNFNIGTCSWARWGRWSACSETCGVGKIIRKRSCSCRSCSFGESTEVKSCELKNC</sequence>
<accession>A0A8J2MLZ0</accession>
<dbReference type="InterPro" id="IPR036383">
    <property type="entry name" value="TSP1_rpt_sf"/>
</dbReference>
<feature type="region of interest" description="Disordered" evidence="3">
    <location>
        <begin position="139"/>
        <end position="177"/>
    </location>
</feature>
<feature type="compositionally biased region" description="Polar residues" evidence="3">
    <location>
        <begin position="139"/>
        <end position="154"/>
    </location>
</feature>
<evidence type="ECO:0008006" key="6">
    <source>
        <dbReference type="Google" id="ProtNLM"/>
    </source>
</evidence>
<gene>
    <name evidence="4" type="ORF">CJOHNSTONI_LOCUS3461</name>
</gene>
<dbReference type="InterPro" id="IPR052065">
    <property type="entry name" value="Compl_asym_regulator"/>
</dbReference>
<evidence type="ECO:0000313" key="5">
    <source>
        <dbReference type="Proteomes" id="UP000746747"/>
    </source>
</evidence>
<evidence type="ECO:0000256" key="3">
    <source>
        <dbReference type="SAM" id="MobiDB-lite"/>
    </source>
</evidence>
<dbReference type="EMBL" id="CAKAEH010001233">
    <property type="protein sequence ID" value="CAG9533212.1"/>
    <property type="molecule type" value="Genomic_DNA"/>
</dbReference>
<dbReference type="AlphaFoldDB" id="A0A8J2MLZ0"/>
<keyword evidence="2" id="KW-1015">Disulfide bond</keyword>
<dbReference type="OrthoDB" id="6273859at2759"/>